<evidence type="ECO:0000313" key="2">
    <source>
        <dbReference type="EMBL" id="CAG8847844.1"/>
    </source>
</evidence>
<reference evidence="2 3" key="1">
    <citation type="submission" date="2021-06" db="EMBL/GenBank/DDBJ databases">
        <authorList>
            <person name="Kallberg Y."/>
            <person name="Tangrot J."/>
            <person name="Rosling A."/>
        </authorList>
    </citation>
    <scope>NUCLEOTIDE SEQUENCE [LARGE SCALE GENOMIC DNA]</scope>
    <source>
        <strain evidence="2 3">120-4 pot B 10/14</strain>
    </source>
</reference>
<evidence type="ECO:0000256" key="1">
    <source>
        <dbReference type="SAM" id="Phobius"/>
    </source>
</evidence>
<protein>
    <submittedName>
        <fullName evidence="2">6942_t:CDS:1</fullName>
    </submittedName>
</protein>
<dbReference type="InterPro" id="IPR036397">
    <property type="entry name" value="RNaseH_sf"/>
</dbReference>
<keyword evidence="1" id="KW-0472">Membrane</keyword>
<organism evidence="2 3">
    <name type="scientific">Gigaspora margarita</name>
    <dbReference type="NCBI Taxonomy" id="4874"/>
    <lineage>
        <taxon>Eukaryota</taxon>
        <taxon>Fungi</taxon>
        <taxon>Fungi incertae sedis</taxon>
        <taxon>Mucoromycota</taxon>
        <taxon>Glomeromycotina</taxon>
        <taxon>Glomeromycetes</taxon>
        <taxon>Diversisporales</taxon>
        <taxon>Gigasporaceae</taxon>
        <taxon>Gigaspora</taxon>
    </lineage>
</organism>
<accession>A0ABN7X4D5</accession>
<comment type="caution">
    <text evidence="2">The sequence shown here is derived from an EMBL/GenBank/DDBJ whole genome shotgun (WGS) entry which is preliminary data.</text>
</comment>
<proteinExistence type="predicted"/>
<feature type="non-terminal residue" evidence="2">
    <location>
        <position position="269"/>
    </location>
</feature>
<dbReference type="InterPro" id="IPR012337">
    <property type="entry name" value="RNaseH-like_sf"/>
</dbReference>
<dbReference type="Proteomes" id="UP000789901">
    <property type="component" value="Unassembled WGS sequence"/>
</dbReference>
<name>A0ABN7X4D5_GIGMA</name>
<dbReference type="EMBL" id="CAJVQB010089539">
    <property type="protein sequence ID" value="CAG8847844.1"/>
    <property type="molecule type" value="Genomic_DNA"/>
</dbReference>
<feature type="non-terminal residue" evidence="2">
    <location>
        <position position="1"/>
    </location>
</feature>
<keyword evidence="1" id="KW-0812">Transmembrane</keyword>
<sequence length="269" mass="30783">DRRNRKFVSEYVISGYNSLALFIALPAVSLDKRKKELVLVENKDNDKKIFKITQKSKGKILGKYYCNILLADPNQSKIKKYKRCSRNTAKITGMVDERKRTSKKFKSESPTNSLNESLFRGLLPIECLEIELLKKQKLSKALELVLQKSLVRNMESNKQDFFFYTDGSLQLQKKDQIGSSTKMGLGWLQLSENKSYIVNKGFARIRDWSSFTHPELAAIWLVVLLAPSGTKLTIYSDIMVAINAITSINCFLVFSQFIKLENFSIVSKI</sequence>
<keyword evidence="3" id="KW-1185">Reference proteome</keyword>
<dbReference type="SUPFAM" id="SSF53098">
    <property type="entry name" value="Ribonuclease H-like"/>
    <property type="match status" value="1"/>
</dbReference>
<dbReference type="Gene3D" id="3.30.420.10">
    <property type="entry name" value="Ribonuclease H-like superfamily/Ribonuclease H"/>
    <property type="match status" value="1"/>
</dbReference>
<keyword evidence="1" id="KW-1133">Transmembrane helix</keyword>
<gene>
    <name evidence="2" type="ORF">GMARGA_LOCUS38874</name>
</gene>
<feature type="transmembrane region" description="Helical" evidence="1">
    <location>
        <begin position="12"/>
        <end position="30"/>
    </location>
</feature>
<evidence type="ECO:0000313" key="3">
    <source>
        <dbReference type="Proteomes" id="UP000789901"/>
    </source>
</evidence>